<evidence type="ECO:0000256" key="4">
    <source>
        <dbReference type="ARBA" id="ARBA00022723"/>
    </source>
</evidence>
<evidence type="ECO:0000256" key="3">
    <source>
        <dbReference type="ARBA" id="ARBA00022525"/>
    </source>
</evidence>
<name>A0ABT4DDD6_9CLOT</name>
<evidence type="ECO:0000256" key="5">
    <source>
        <dbReference type="ARBA" id="ARBA00022729"/>
    </source>
</evidence>
<dbReference type="CDD" id="cd11009">
    <property type="entry name" value="Zn_dep_PLPC"/>
    <property type="match status" value="1"/>
</dbReference>
<evidence type="ECO:0000256" key="8">
    <source>
        <dbReference type="ARBA" id="ARBA00031285"/>
    </source>
</evidence>
<dbReference type="EC" id="3.1.4.3" evidence="1"/>
<keyword evidence="7" id="KW-0862">Zinc</keyword>
<keyword evidence="3" id="KW-0964">Secreted</keyword>
<reference evidence="10" key="1">
    <citation type="submission" date="2022-12" db="EMBL/GenBank/DDBJ databases">
        <title>Clostridium sp. nov., isolated from industrial wastewater.</title>
        <authorList>
            <person name="Jiayan W."/>
        </authorList>
    </citation>
    <scope>NUCLEOTIDE SEQUENCE</scope>
    <source>
        <strain evidence="10">ZC22-4</strain>
    </source>
</reference>
<dbReference type="SMART" id="SM00770">
    <property type="entry name" value="Zn_dep_PLPC"/>
    <property type="match status" value="1"/>
</dbReference>
<evidence type="ECO:0000256" key="2">
    <source>
        <dbReference type="ARBA" id="ARBA00018391"/>
    </source>
</evidence>
<dbReference type="InterPro" id="IPR008947">
    <property type="entry name" value="PLipase_C/P1_nuclease_dom_sf"/>
</dbReference>
<evidence type="ECO:0000256" key="1">
    <source>
        <dbReference type="ARBA" id="ARBA00012018"/>
    </source>
</evidence>
<evidence type="ECO:0000256" key="6">
    <source>
        <dbReference type="ARBA" id="ARBA00022801"/>
    </source>
</evidence>
<dbReference type="PROSITE" id="PS51346">
    <property type="entry name" value="PROKAR_ZN_DEPEND_PLPC_2"/>
    <property type="match status" value="1"/>
</dbReference>
<sequence>MKMRIENTFGKTMRGVMFAVNPIKKIIVNTHCMAHKYINNKSIELVKKEGYIKEYDFFTRYKYDFNEGVTWADQDFKSSNHFYHFSSGRGLYGFSNALEECEKYYKKANNYLEAGDIKKSVFYFGAACHLIQDATVPQHANKKLLKEHRKFELWIISRIAMGYHFEAKNSIKRYKEIAEYIKGNALMANQIYLKNINIKNVDDRYSKVAQAIIQEAQITTAGIMLDFYEKVENETKM</sequence>
<keyword evidence="6" id="KW-0378">Hydrolase</keyword>
<keyword evidence="4" id="KW-0479">Metal-binding</keyword>
<dbReference type="Pfam" id="PF00882">
    <property type="entry name" value="Zn_dep_PLPC"/>
    <property type="match status" value="1"/>
</dbReference>
<evidence type="ECO:0000256" key="7">
    <source>
        <dbReference type="ARBA" id="ARBA00022833"/>
    </source>
</evidence>
<keyword evidence="11" id="KW-1185">Reference proteome</keyword>
<gene>
    <name evidence="10" type="ORF">OW729_10475</name>
</gene>
<protein>
    <recommendedName>
        <fullName evidence="2">Phospholipase C</fullName>
        <ecNumber evidence="1">3.1.4.3</ecNumber>
    </recommendedName>
    <alternativeName>
        <fullName evidence="8">Phosphatidylcholine cholinephosphohydrolase</fullName>
    </alternativeName>
</protein>
<comment type="caution">
    <text evidence="10">The sequence shown here is derived from an EMBL/GenBank/DDBJ whole genome shotgun (WGS) entry which is preliminary data.</text>
</comment>
<keyword evidence="5" id="KW-0732">Signal</keyword>
<feature type="domain" description="Zn-dependent PLC" evidence="9">
    <location>
        <begin position="22"/>
        <end position="237"/>
    </location>
</feature>
<dbReference type="InterPro" id="IPR029002">
    <property type="entry name" value="PLPC/GPLD1"/>
</dbReference>
<dbReference type="EMBL" id="JAPQFJ010000010">
    <property type="protein sequence ID" value="MCY6959029.1"/>
    <property type="molecule type" value="Genomic_DNA"/>
</dbReference>
<evidence type="ECO:0000313" key="10">
    <source>
        <dbReference type="EMBL" id="MCY6959029.1"/>
    </source>
</evidence>
<evidence type="ECO:0000259" key="9">
    <source>
        <dbReference type="PROSITE" id="PS51346"/>
    </source>
</evidence>
<evidence type="ECO:0000313" key="11">
    <source>
        <dbReference type="Proteomes" id="UP001144612"/>
    </source>
</evidence>
<dbReference type="SUPFAM" id="SSF48537">
    <property type="entry name" value="Phospholipase C/P1 nuclease"/>
    <property type="match status" value="1"/>
</dbReference>
<dbReference type="InterPro" id="IPR001531">
    <property type="entry name" value="Zn_PLipaseC"/>
</dbReference>
<dbReference type="RefSeq" id="WP_268061452.1">
    <property type="nucleotide sequence ID" value="NZ_JAPQFJ010000010.1"/>
</dbReference>
<accession>A0ABT4DDD6</accession>
<organism evidence="10 11">
    <name type="scientific">Clostridium brassicae</name>
    <dbReference type="NCBI Taxonomy" id="2999072"/>
    <lineage>
        <taxon>Bacteria</taxon>
        <taxon>Bacillati</taxon>
        <taxon>Bacillota</taxon>
        <taxon>Clostridia</taxon>
        <taxon>Eubacteriales</taxon>
        <taxon>Clostridiaceae</taxon>
        <taxon>Clostridium</taxon>
    </lineage>
</organism>
<dbReference type="Gene3D" id="1.10.575.10">
    <property type="entry name" value="P1 Nuclease"/>
    <property type="match status" value="1"/>
</dbReference>
<proteinExistence type="predicted"/>
<dbReference type="Proteomes" id="UP001144612">
    <property type="component" value="Unassembled WGS sequence"/>
</dbReference>